<evidence type="ECO:0000259" key="3">
    <source>
        <dbReference type="Pfam" id="PF25474"/>
    </source>
</evidence>
<dbReference type="STRING" id="645134.A0A0L0HDK2"/>
<dbReference type="Proteomes" id="UP000053201">
    <property type="component" value="Unassembled WGS sequence"/>
</dbReference>
<feature type="region of interest" description="Disordered" evidence="1">
    <location>
        <begin position="671"/>
        <end position="711"/>
    </location>
</feature>
<dbReference type="RefSeq" id="XP_016607247.1">
    <property type="nucleotide sequence ID" value="XM_016757437.1"/>
</dbReference>
<evidence type="ECO:0000313" key="4">
    <source>
        <dbReference type="EMBL" id="KNC99207.1"/>
    </source>
</evidence>
<feature type="transmembrane region" description="Helical" evidence="2">
    <location>
        <begin position="299"/>
        <end position="319"/>
    </location>
</feature>
<evidence type="ECO:0000256" key="1">
    <source>
        <dbReference type="SAM" id="MobiDB-lite"/>
    </source>
</evidence>
<dbReference type="PANTHER" id="PTHR31600">
    <property type="entry name" value="TINY MACROCYSTS PROTEIN B-RELATED"/>
    <property type="match status" value="1"/>
</dbReference>
<feature type="transmembrane region" description="Helical" evidence="2">
    <location>
        <begin position="1114"/>
        <end position="1136"/>
    </location>
</feature>
<dbReference type="OrthoDB" id="5574326at2759"/>
<keyword evidence="5" id="KW-1185">Reference proteome</keyword>
<dbReference type="GeneID" id="27692404"/>
<dbReference type="Pfam" id="PF25474">
    <property type="entry name" value="TPR_TmcB"/>
    <property type="match status" value="1"/>
</dbReference>
<dbReference type="PANTHER" id="PTHR31600:SF2">
    <property type="entry name" value="GAMETE ENRICHED GENE 10 PROTEIN-RELATED"/>
    <property type="match status" value="1"/>
</dbReference>
<feature type="transmembrane region" description="Helical" evidence="2">
    <location>
        <begin position="834"/>
        <end position="852"/>
    </location>
</feature>
<sequence>MQGAGAGKMDPNRQSTLEKAIFQLLYAMTKGAEFSPAIGVIHQLVEDMQFLVVPWDSRTLIKYAPRWLDYVFDPFRWATHNYLYLRVVLWILFAGVMMTFLMVGVVAAQFKKGSFKWIWPLVLLRYSSTLISTVLFQPIVEIFVVTVYCRSDPATGNLIVGDMTEVACFSAEHLPMFVSACLGIILIVPFGALINYVFVECEPGSRNPGAKAHGMCDLVYLICKLVLVIVQRSSCIDNQLISLFVIHPILIYTYTRYQPYFNGYMNSVRVGIFTATLLSAIVSMVTYKTTTPEGSSSPLPIIFLILSIPTGLVIGFWLTKAVRELIVRRIMYNIKLKLEIESADTERGCLSPAATLAPSNLKRKKSMFTPGMSMSIVATAVETENKGKTCHEARESVDSSPKTPKALAAIQDYKSVTARKSLRPPVVFKSWLEADIGCRFLRESVRDAASLEIMTIVFMEAIEQYPKHPGLALNYAYYLWTFGDDPNTAQYYVEAAKANSPSFDVRFRIYMEEREHEQESRAEDLATSSFNVASYVEYQSMERQAIESHLRSLTAMKLFWSSLAREQLNVKTFPAYLDVMYNTQSSATIYYEKLLERFPNSKQILRLYAKYLLTVKNNQELGVQLLTQAEDIEYREQQEAHERAMRVRTVGSGRQSVQNLSRFKSNSIMQGELSAASSGPLPIEDGKRQGPGDQQSQRESSNAEDGLSMQVPGTKMVETVRKRTLPTIEDVPSGSDVFKSDDKELERPPQGVFVEFAETSSDINRPPSPELPVQSTMSVGSKIANENPPVLKVSLHRAKSQTSSNNSNRDSRRQKAIRTRMRENMISSVRKCTLYGRVWFLLLLGLLIGNYHESSGMFNAPTTFLSTLRENTKARRSCTTAALAIRGLWVAGKLGDHAKWNESTHKLVAEVQRAHTLIIPTFYQTAAFEVENAVIVRYSKSEWGSPGTVMHLNPYELILLTTSSAEAILRHKWEDFLDYARMEQDVEIRMWFDNTLKMCDSFDWFATKALNDYLDGSTNRSQIVVALLIIVIVVLLLAAGIFYVTLRQAAAKHKVVIDVLKNIPKSSRHKIVDNLEEEIEELLELEDTQDRKQVGITRDIETSVSKWLIVKYTWSYIAAVSVLACLAVSLFIPPMLSGSHTDNTAFMILASNSRRYESQTINYLAHELAAADSHTWAPYQVQLLTEIRIDMLERLHHDVLNGAGKTPSLNTIPEVDGLTRIGGMCLRDSGCQDIAYNATIGFTQDFIYSGANNILTTLFDRARHFVATGDYSRDNPDLLLMENIEVDIADGLKAVDELLLTVAKAVSNHYMQVVNILFSVTIVYYVLFYTYFFWMIIRAVQAQIRQMVAVIFWVPSDILSECPQMQSFINLGGIAQAAEMDKKTR</sequence>
<keyword evidence="2" id="KW-0472">Membrane</keyword>
<feature type="transmembrane region" description="Helical" evidence="2">
    <location>
        <begin position="1316"/>
        <end position="1337"/>
    </location>
</feature>
<feature type="transmembrane region" description="Helical" evidence="2">
    <location>
        <begin position="1023"/>
        <end position="1044"/>
    </location>
</feature>
<dbReference type="eggNOG" id="ENOG502S3MF">
    <property type="taxonomic scope" value="Eukaryota"/>
</dbReference>
<feature type="region of interest" description="Disordered" evidence="1">
    <location>
        <begin position="795"/>
        <end position="815"/>
    </location>
</feature>
<feature type="domain" description="TmcB/TmcC TPR repeats" evidence="3">
    <location>
        <begin position="520"/>
        <end position="638"/>
    </location>
</feature>
<evidence type="ECO:0000313" key="5">
    <source>
        <dbReference type="Proteomes" id="UP000053201"/>
    </source>
</evidence>
<organism evidence="4 5">
    <name type="scientific">Spizellomyces punctatus (strain DAOM BR117)</name>
    <dbReference type="NCBI Taxonomy" id="645134"/>
    <lineage>
        <taxon>Eukaryota</taxon>
        <taxon>Fungi</taxon>
        <taxon>Fungi incertae sedis</taxon>
        <taxon>Chytridiomycota</taxon>
        <taxon>Chytridiomycota incertae sedis</taxon>
        <taxon>Chytridiomycetes</taxon>
        <taxon>Spizellomycetales</taxon>
        <taxon>Spizellomycetaceae</taxon>
        <taxon>Spizellomyces</taxon>
    </lineage>
</organism>
<dbReference type="OMA" id="HYDEACF"/>
<dbReference type="VEuPathDB" id="FungiDB:SPPG_09279"/>
<keyword evidence="2" id="KW-0812">Transmembrane</keyword>
<dbReference type="EMBL" id="KQ257458">
    <property type="protein sequence ID" value="KNC99207.1"/>
    <property type="molecule type" value="Genomic_DNA"/>
</dbReference>
<name>A0A0L0HDK2_SPIPD</name>
<proteinExistence type="predicted"/>
<feature type="transmembrane region" description="Helical" evidence="2">
    <location>
        <begin position="83"/>
        <end position="108"/>
    </location>
</feature>
<evidence type="ECO:0000256" key="2">
    <source>
        <dbReference type="SAM" id="Phobius"/>
    </source>
</evidence>
<keyword evidence="2" id="KW-1133">Transmembrane helix</keyword>
<dbReference type="InParanoid" id="A0A0L0HDK2"/>
<dbReference type="Gene3D" id="1.25.40.10">
    <property type="entry name" value="Tetratricopeptide repeat domain"/>
    <property type="match status" value="1"/>
</dbReference>
<reference evidence="4 5" key="1">
    <citation type="submission" date="2009-08" db="EMBL/GenBank/DDBJ databases">
        <title>The Genome Sequence of Spizellomyces punctatus strain DAOM BR117.</title>
        <authorList>
            <consortium name="The Broad Institute Genome Sequencing Platform"/>
            <person name="Russ C."/>
            <person name="Cuomo C."/>
            <person name="Shea T."/>
            <person name="Young S.K."/>
            <person name="Zeng Q."/>
            <person name="Koehrsen M."/>
            <person name="Haas B."/>
            <person name="Borodovsky M."/>
            <person name="Guigo R."/>
            <person name="Alvarado L."/>
            <person name="Berlin A."/>
            <person name="Bochicchio J."/>
            <person name="Borenstein D."/>
            <person name="Chapman S."/>
            <person name="Chen Z."/>
            <person name="Engels R."/>
            <person name="Freedman E."/>
            <person name="Gellesch M."/>
            <person name="Goldberg J."/>
            <person name="Griggs A."/>
            <person name="Gujja S."/>
            <person name="Heiman D."/>
            <person name="Hepburn T."/>
            <person name="Howarth C."/>
            <person name="Jen D."/>
            <person name="Larson L."/>
            <person name="Lewis B."/>
            <person name="Mehta T."/>
            <person name="Park D."/>
            <person name="Pearson M."/>
            <person name="Roberts A."/>
            <person name="Saif S."/>
            <person name="Shenoy N."/>
            <person name="Sisk P."/>
            <person name="Stolte C."/>
            <person name="Sykes S."/>
            <person name="Thomson T."/>
            <person name="Walk T."/>
            <person name="White J."/>
            <person name="Yandava C."/>
            <person name="Burger G."/>
            <person name="Gray M.W."/>
            <person name="Holland P.W.H."/>
            <person name="King N."/>
            <person name="Lang F.B.F."/>
            <person name="Roger A.J."/>
            <person name="Ruiz-Trillo I."/>
            <person name="Lander E."/>
            <person name="Nusbaum C."/>
        </authorList>
    </citation>
    <scope>NUCLEOTIDE SEQUENCE [LARGE SCALE GENOMIC DNA]</scope>
    <source>
        <strain evidence="4 5">DAOM BR117</strain>
    </source>
</reference>
<dbReference type="InterPro" id="IPR011990">
    <property type="entry name" value="TPR-like_helical_dom_sf"/>
</dbReference>
<accession>A0A0L0HDK2</accession>
<feature type="transmembrane region" description="Helical" evidence="2">
    <location>
        <begin position="176"/>
        <end position="198"/>
    </location>
</feature>
<gene>
    <name evidence="4" type="ORF">SPPG_09279</name>
</gene>
<feature type="transmembrane region" description="Helical" evidence="2">
    <location>
        <begin position="267"/>
        <end position="287"/>
    </location>
</feature>
<dbReference type="InterPro" id="IPR052994">
    <property type="entry name" value="Tiny_macrocysts_regulators"/>
</dbReference>
<dbReference type="InterPro" id="IPR057352">
    <property type="entry name" value="TPR_TmcB/C"/>
</dbReference>
<protein>
    <recommendedName>
        <fullName evidence="3">TmcB/TmcC TPR repeats domain-containing protein</fullName>
    </recommendedName>
</protein>